<dbReference type="SUPFAM" id="SSF48452">
    <property type="entry name" value="TPR-like"/>
    <property type="match status" value="2"/>
</dbReference>
<protein>
    <recommendedName>
        <fullName evidence="1">DUF7779 domain-containing protein</fullName>
    </recommendedName>
</protein>
<evidence type="ECO:0000259" key="1">
    <source>
        <dbReference type="Pfam" id="PF25000"/>
    </source>
</evidence>
<name>A0ABR0E8X0_ZASCE</name>
<dbReference type="EMBL" id="JAXOVC010000008">
    <property type="protein sequence ID" value="KAK4497676.1"/>
    <property type="molecule type" value="Genomic_DNA"/>
</dbReference>
<comment type="caution">
    <text evidence="2">The sequence shown here is derived from an EMBL/GenBank/DDBJ whole genome shotgun (WGS) entry which is preliminary data.</text>
</comment>
<dbReference type="InterPro" id="IPR056681">
    <property type="entry name" value="DUF7779"/>
</dbReference>
<proteinExistence type="predicted"/>
<dbReference type="Pfam" id="PF13424">
    <property type="entry name" value="TPR_12"/>
    <property type="match status" value="1"/>
</dbReference>
<organism evidence="2 3">
    <name type="scientific">Zasmidium cellare</name>
    <name type="common">Wine cellar mold</name>
    <name type="synonym">Racodium cellare</name>
    <dbReference type="NCBI Taxonomy" id="395010"/>
    <lineage>
        <taxon>Eukaryota</taxon>
        <taxon>Fungi</taxon>
        <taxon>Dikarya</taxon>
        <taxon>Ascomycota</taxon>
        <taxon>Pezizomycotina</taxon>
        <taxon>Dothideomycetes</taxon>
        <taxon>Dothideomycetidae</taxon>
        <taxon>Mycosphaerellales</taxon>
        <taxon>Mycosphaerellaceae</taxon>
        <taxon>Zasmidium</taxon>
    </lineage>
</organism>
<evidence type="ECO:0000313" key="3">
    <source>
        <dbReference type="Proteomes" id="UP001305779"/>
    </source>
</evidence>
<evidence type="ECO:0000313" key="2">
    <source>
        <dbReference type="EMBL" id="KAK4497676.1"/>
    </source>
</evidence>
<dbReference type="Pfam" id="PF25000">
    <property type="entry name" value="DUF7779"/>
    <property type="match status" value="1"/>
</dbReference>
<keyword evidence="3" id="KW-1185">Reference proteome</keyword>
<sequence length="1061" mass="118441">MAAPRKATFMANSSTRSSNGGLKWIKQCDTAVVDFIIIAIPWLMKAADFAICTASCDLPLGSANIFGYEILATVDDSFTWQDLLECGNHLVKILDGHRSSQGPESRPIILMAHSLAGFAVKQCLNIADAQSDRYRSLKDAFCGVVLMGCPHAVTDDRRETLYDRSSTILRLNHASARRINGRLETGNELLQVCKQFDEICSSLNVVLLHELRPTKIPTRFRHSAQYLVDKQLATMNGVPIKGTTIGIENDHVHIPLLRSETPPNPVDHEAIQAIKNLLRPLPKAATSSKDPIPLQSLVEDFIGLKIPDLPTCRFMVDMSRKRNAYFSGREDVLANLAQRLLGGPSIAFLQGFGGLGKSECALEFAHRHKSKFDAVFWVQADEVSKMRQDFGHFAALLGLEDASHSKDPFASRELVKSWLKNPVMSSPSGGSVRAKWLIVFDGADSPDVLDEFESIQGQGSILITGRNPRTVDVFSKASSKSDGSTSKQPLAIKIGPFGIEEAATMFKRLAQVPHDEEELVARRIVTLLDGWPLAISQMAGIVRTQFLTLAQFYERYNNVAIRCNLQAQEATAIPETGRETMVSSMRMKKLSPQATALLQVFAMLDPDCIQETLFTTLPSTVPLDGFPTTPDEFEKARNELLGSSIVEINRGKKELWLHRVLQDTVRGQCSKIEYDCSFRTAALLVKRAFKSPGTGVRDSLKLWEPCAAFLGHVLHLQQCYETQAMVDVGLTKTVRPCFEFAWLLSENATFERNLGNTPGLKRTLHLALAICDDPPGLPKKDTFELRGELYHSLGAWANETNHPIECVEFNGRYLEMAVSALTEGAAPNQRTAMAYNQYGTGQMMIRQHGSAMNAFQKSMDLYRSLSTDSPCGDSLPRVNLATAKWLIGDLEGADALLQAGLLAREEAFGFMDQENFRTGRFYHTLGNVRWSQGRAEESEIWHRRALKQYLSVLGPVHHRTADVRHKVAEHCLRNGDFDNAGTLIEQALTSWKLDASSFKQEIARTTWLKSRQRGMSGNPDEARELREEAYRMRQQLRPDDARPWHELTEEDFDDLVAFWSR</sequence>
<feature type="domain" description="DUF7779" evidence="1">
    <location>
        <begin position="586"/>
        <end position="671"/>
    </location>
</feature>
<dbReference type="SUPFAM" id="SSF52540">
    <property type="entry name" value="P-loop containing nucleoside triphosphate hydrolases"/>
    <property type="match status" value="1"/>
</dbReference>
<dbReference type="Proteomes" id="UP001305779">
    <property type="component" value="Unassembled WGS sequence"/>
</dbReference>
<gene>
    <name evidence="2" type="ORF">PRZ48_010329</name>
</gene>
<accession>A0ABR0E8X0</accession>
<dbReference type="PANTHER" id="PTHR35205:SF1">
    <property type="entry name" value="ZU5 DOMAIN-CONTAINING PROTEIN"/>
    <property type="match status" value="1"/>
</dbReference>
<dbReference type="InterPro" id="IPR027417">
    <property type="entry name" value="P-loop_NTPase"/>
</dbReference>
<dbReference type="InterPro" id="IPR011990">
    <property type="entry name" value="TPR-like_helical_dom_sf"/>
</dbReference>
<dbReference type="PANTHER" id="PTHR35205">
    <property type="entry name" value="NB-ARC AND TPR DOMAIN PROTEIN"/>
    <property type="match status" value="1"/>
</dbReference>
<reference evidence="2 3" key="1">
    <citation type="journal article" date="2023" name="G3 (Bethesda)">
        <title>A chromosome-level genome assembly of Zasmidium syzygii isolated from banana leaves.</title>
        <authorList>
            <person name="van Westerhoven A.C."/>
            <person name="Mehrabi R."/>
            <person name="Talebi R."/>
            <person name="Steentjes M.B.F."/>
            <person name="Corcolon B."/>
            <person name="Chong P.A."/>
            <person name="Kema G.H.J."/>
            <person name="Seidl M.F."/>
        </authorList>
    </citation>
    <scope>NUCLEOTIDE SEQUENCE [LARGE SCALE GENOMIC DNA]</scope>
    <source>
        <strain evidence="2 3">P124</strain>
    </source>
</reference>
<dbReference type="Gene3D" id="3.40.50.300">
    <property type="entry name" value="P-loop containing nucleotide triphosphate hydrolases"/>
    <property type="match status" value="1"/>
</dbReference>
<dbReference type="Gene3D" id="1.25.40.10">
    <property type="entry name" value="Tetratricopeptide repeat domain"/>
    <property type="match status" value="1"/>
</dbReference>